<feature type="signal peptide" evidence="1">
    <location>
        <begin position="1"/>
        <end position="19"/>
    </location>
</feature>
<evidence type="ECO:0008006" key="4">
    <source>
        <dbReference type="Google" id="ProtNLM"/>
    </source>
</evidence>
<keyword evidence="1" id="KW-0732">Signal</keyword>
<dbReference type="SUPFAM" id="SSF57567">
    <property type="entry name" value="Serine protease inhibitors"/>
    <property type="match status" value="1"/>
</dbReference>
<dbReference type="GeneID" id="126892614"/>
<dbReference type="EnsemblMetazoa" id="XM_050662189.1">
    <property type="protein sequence ID" value="XP_050518146.1"/>
    <property type="gene ID" value="LOC126892614"/>
</dbReference>
<evidence type="ECO:0000313" key="2">
    <source>
        <dbReference type="EnsemblMetazoa" id="XP_050518146.1"/>
    </source>
</evidence>
<accession>A0ABM5L6S9</accession>
<dbReference type="InterPro" id="IPR036084">
    <property type="entry name" value="Ser_inhib-like_sf"/>
</dbReference>
<name>A0ABM5L6S9_DIAVI</name>
<evidence type="ECO:0000313" key="3">
    <source>
        <dbReference type="Proteomes" id="UP001652700"/>
    </source>
</evidence>
<keyword evidence="3" id="KW-1185">Reference proteome</keyword>
<dbReference type="RefSeq" id="XP_050518146.1">
    <property type="nucleotide sequence ID" value="XM_050662189.1"/>
</dbReference>
<proteinExistence type="predicted"/>
<organism evidence="2 3">
    <name type="scientific">Diabrotica virgifera virgifera</name>
    <name type="common">western corn rootworm</name>
    <dbReference type="NCBI Taxonomy" id="50390"/>
    <lineage>
        <taxon>Eukaryota</taxon>
        <taxon>Metazoa</taxon>
        <taxon>Ecdysozoa</taxon>
        <taxon>Arthropoda</taxon>
        <taxon>Hexapoda</taxon>
        <taxon>Insecta</taxon>
        <taxon>Pterygota</taxon>
        <taxon>Neoptera</taxon>
        <taxon>Endopterygota</taxon>
        <taxon>Coleoptera</taxon>
        <taxon>Polyphaga</taxon>
        <taxon>Cucujiformia</taxon>
        <taxon>Chrysomeloidea</taxon>
        <taxon>Chrysomelidae</taxon>
        <taxon>Galerucinae</taxon>
        <taxon>Diabroticina</taxon>
        <taxon>Diabroticites</taxon>
        <taxon>Diabrotica</taxon>
    </lineage>
</organism>
<protein>
    <recommendedName>
        <fullName evidence="4">Chymotrypsin inhibitor-like</fullName>
    </recommendedName>
</protein>
<dbReference type="Proteomes" id="UP001652700">
    <property type="component" value="Unplaced"/>
</dbReference>
<dbReference type="Gene3D" id="2.10.25.10">
    <property type="entry name" value="Laminin"/>
    <property type="match status" value="1"/>
</dbReference>
<evidence type="ECO:0000256" key="1">
    <source>
        <dbReference type="SAM" id="SignalP"/>
    </source>
</evidence>
<sequence length="88" mass="9676">MRYIEVYVTLSCLVCAVFAQDTSTTCPPNSYSACAPCCADPSCQDRNPICDKDKVCIEICKFDCRCNQGYIKDTVSGLCVRPGDCPRC</sequence>
<reference evidence="2" key="1">
    <citation type="submission" date="2025-05" db="UniProtKB">
        <authorList>
            <consortium name="EnsemblMetazoa"/>
        </authorList>
    </citation>
    <scope>IDENTIFICATION</scope>
</reference>
<feature type="chain" id="PRO_5045390478" description="Chymotrypsin inhibitor-like" evidence="1">
    <location>
        <begin position="20"/>
        <end position="88"/>
    </location>
</feature>